<feature type="transmembrane region" description="Helical" evidence="1">
    <location>
        <begin position="119"/>
        <end position="136"/>
    </location>
</feature>
<organism evidence="2 3">
    <name type="scientific">Candidatus Magasanikbacteria bacterium GW2011_GWC2_34_16</name>
    <dbReference type="NCBI Taxonomy" id="1619045"/>
    <lineage>
        <taxon>Bacteria</taxon>
        <taxon>Candidatus Magasanikiibacteriota</taxon>
    </lineage>
</organism>
<evidence type="ECO:0000256" key="1">
    <source>
        <dbReference type="SAM" id="Phobius"/>
    </source>
</evidence>
<protein>
    <submittedName>
        <fullName evidence="2">Uncharacterized protein</fullName>
    </submittedName>
</protein>
<keyword evidence="1" id="KW-0812">Transmembrane</keyword>
<feature type="transmembrane region" description="Helical" evidence="1">
    <location>
        <begin position="40"/>
        <end position="59"/>
    </location>
</feature>
<dbReference type="Proteomes" id="UP000034927">
    <property type="component" value="Unassembled WGS sequence"/>
</dbReference>
<accession>A0A0G0ARM2</accession>
<feature type="transmembrane region" description="Helical" evidence="1">
    <location>
        <begin position="65"/>
        <end position="86"/>
    </location>
</feature>
<evidence type="ECO:0000313" key="2">
    <source>
        <dbReference type="EMBL" id="KKP59608.1"/>
    </source>
</evidence>
<keyword evidence="1" id="KW-0472">Membrane</keyword>
<evidence type="ECO:0000313" key="3">
    <source>
        <dbReference type="Proteomes" id="UP000034927"/>
    </source>
</evidence>
<feature type="transmembrane region" description="Helical" evidence="1">
    <location>
        <begin position="148"/>
        <end position="168"/>
    </location>
</feature>
<dbReference type="AlphaFoldDB" id="A0A0G0ARM2"/>
<name>A0A0G0ARM2_9BACT</name>
<feature type="transmembrane region" description="Helical" evidence="1">
    <location>
        <begin position="93"/>
        <end position="113"/>
    </location>
</feature>
<feature type="transmembrane region" description="Helical" evidence="1">
    <location>
        <begin position="6"/>
        <end position="28"/>
    </location>
</feature>
<reference evidence="2 3" key="1">
    <citation type="journal article" date="2015" name="Nature">
        <title>rRNA introns, odd ribosomes, and small enigmatic genomes across a large radiation of phyla.</title>
        <authorList>
            <person name="Brown C.T."/>
            <person name="Hug L.A."/>
            <person name="Thomas B.C."/>
            <person name="Sharon I."/>
            <person name="Castelle C.J."/>
            <person name="Singh A."/>
            <person name="Wilkins M.J."/>
            <person name="Williams K.H."/>
            <person name="Banfield J.F."/>
        </authorList>
    </citation>
    <scope>NUCLEOTIDE SEQUENCE [LARGE SCALE GENOMIC DNA]</scope>
</reference>
<sequence>MLFGITLVHWLVIASAIISVFGSIAYIRDTFLGKTKPNRVTWFLWALAPLIGTGAALSAHADPWATTRIFLAGFLPLIILIVSFFNKKSYWKLTTFDFLCGFCSLLAIIMWAIIDSPQLAILLAAIGDGFAAIPTIRKAWTNPETETGLTFIFGLTATLLVLPSITIWNIENSAFQIYLLASNIILIFSIYRKRLKK</sequence>
<comment type="caution">
    <text evidence="2">The sequence shown here is derived from an EMBL/GenBank/DDBJ whole genome shotgun (WGS) entry which is preliminary data.</text>
</comment>
<proteinExistence type="predicted"/>
<keyword evidence="1" id="KW-1133">Transmembrane helix</keyword>
<dbReference type="EMBL" id="LBPO01000001">
    <property type="protein sequence ID" value="KKP59608.1"/>
    <property type="molecule type" value="Genomic_DNA"/>
</dbReference>
<gene>
    <name evidence="2" type="ORF">UR53_C0001G0108</name>
</gene>
<feature type="transmembrane region" description="Helical" evidence="1">
    <location>
        <begin position="174"/>
        <end position="191"/>
    </location>
</feature>